<reference evidence="6" key="1">
    <citation type="submission" date="2020-05" db="EMBL/GenBank/DDBJ databases">
        <authorList>
            <person name="Chiriac C."/>
            <person name="Salcher M."/>
            <person name="Ghai R."/>
            <person name="Kavagutti S V."/>
        </authorList>
    </citation>
    <scope>NUCLEOTIDE SEQUENCE</scope>
</reference>
<protein>
    <submittedName>
        <fullName evidence="6">Unannotated protein</fullName>
    </submittedName>
</protein>
<dbReference type="GO" id="GO:0010436">
    <property type="term" value="F:carotenoid dioxygenase activity"/>
    <property type="evidence" value="ECO:0007669"/>
    <property type="project" value="TreeGrafter"/>
</dbReference>
<dbReference type="GO" id="GO:0046872">
    <property type="term" value="F:metal ion binding"/>
    <property type="evidence" value="ECO:0007669"/>
    <property type="project" value="UniProtKB-KW"/>
</dbReference>
<dbReference type="AlphaFoldDB" id="A0A6J7RCS3"/>
<dbReference type="GO" id="GO:0016121">
    <property type="term" value="P:carotene catabolic process"/>
    <property type="evidence" value="ECO:0007669"/>
    <property type="project" value="TreeGrafter"/>
</dbReference>
<proteinExistence type="inferred from homology"/>
<dbReference type="EMBL" id="CAFBQU010000031">
    <property type="protein sequence ID" value="CAB5066348.1"/>
    <property type="molecule type" value="Genomic_DNA"/>
</dbReference>
<keyword evidence="5" id="KW-0408">Iron</keyword>
<evidence type="ECO:0000313" key="6">
    <source>
        <dbReference type="EMBL" id="CAB5026564.1"/>
    </source>
</evidence>
<accession>A0A6J7RCS3</accession>
<evidence type="ECO:0000256" key="1">
    <source>
        <dbReference type="ARBA" id="ARBA00001954"/>
    </source>
</evidence>
<comment type="similarity">
    <text evidence="2">Belongs to the carotenoid oxygenase family.</text>
</comment>
<evidence type="ECO:0000256" key="2">
    <source>
        <dbReference type="ARBA" id="ARBA00006787"/>
    </source>
</evidence>
<sequence>MTALESQPFADYSPFLRGAYGPVFDEMNEANLRVTGEIPATLTGVYMRNGANPQFAPMGRYHWFDGDGMIHAVYLENGTARYKNRWIETPGLRHEREQEKALFGGILNFQFPPEDIMAECGIFKNAANTNIIRHADKILGLWEGGPPSEITRELDTVGIMDYAGKLEGSMTAHPKWCPETGELIIIGYDPIGGQPFLRYHVADKHGNLVHSTPITIPEGVMMHDFLTTRNYSIIFDLPAVIAAAMEGKSMWQPDLGARIGVMPRHGSDADVRWFDIDPCYVFHFLNAWEEVGSDGHERIVAYGCRMPNVDLDFESVGDAPSGIAAVDGVGMAKWTIDLTTGTVKEEMIHDLRSDFPRLHDDLLGLKHRYGFASATLDGPMGLGFNGIIRYDLEGGSDQTFAFGPGTTIGEAVVADDPTRPGELGAYVMVYATDLAAMTTDFCIFNAEDIAAGPVARVHLPQRVPAGFHGNWMPGAH</sequence>
<evidence type="ECO:0000256" key="3">
    <source>
        <dbReference type="ARBA" id="ARBA00022723"/>
    </source>
</evidence>
<dbReference type="EMBL" id="CAFBPN010000075">
    <property type="protein sequence ID" value="CAB5026564.1"/>
    <property type="molecule type" value="Genomic_DNA"/>
</dbReference>
<evidence type="ECO:0000256" key="4">
    <source>
        <dbReference type="ARBA" id="ARBA00023002"/>
    </source>
</evidence>
<comment type="cofactor">
    <cofactor evidence="1">
        <name>Fe(2+)</name>
        <dbReference type="ChEBI" id="CHEBI:29033"/>
    </cofactor>
</comment>
<dbReference type="PANTHER" id="PTHR10543">
    <property type="entry name" value="BETA-CAROTENE DIOXYGENASE"/>
    <property type="match status" value="1"/>
</dbReference>
<dbReference type="InterPro" id="IPR004294">
    <property type="entry name" value="Carotenoid_Oase"/>
</dbReference>
<evidence type="ECO:0000313" key="7">
    <source>
        <dbReference type="EMBL" id="CAB5066348.1"/>
    </source>
</evidence>
<name>A0A6J7RCS3_9ZZZZ</name>
<keyword evidence="3" id="KW-0479">Metal-binding</keyword>
<evidence type="ECO:0000256" key="5">
    <source>
        <dbReference type="ARBA" id="ARBA00023004"/>
    </source>
</evidence>
<dbReference type="PANTHER" id="PTHR10543:SF89">
    <property type="entry name" value="CAROTENOID 9,10(9',10')-CLEAVAGE DIOXYGENASE 1"/>
    <property type="match status" value="1"/>
</dbReference>
<dbReference type="Pfam" id="PF03055">
    <property type="entry name" value="RPE65"/>
    <property type="match status" value="1"/>
</dbReference>
<gene>
    <name evidence="6" type="ORF">UFOPK4098_01189</name>
    <name evidence="7" type="ORF">UFOPK4347_01160</name>
</gene>
<keyword evidence="4" id="KW-0560">Oxidoreductase</keyword>
<organism evidence="6">
    <name type="scientific">freshwater metagenome</name>
    <dbReference type="NCBI Taxonomy" id="449393"/>
    <lineage>
        <taxon>unclassified sequences</taxon>
        <taxon>metagenomes</taxon>
        <taxon>ecological metagenomes</taxon>
    </lineage>
</organism>